<dbReference type="Pfam" id="PF00295">
    <property type="entry name" value="Glyco_hydro_28"/>
    <property type="match status" value="1"/>
</dbReference>
<dbReference type="KEGG" id="eus:EUTSA_v10019484mg"/>
<evidence type="ECO:0008006" key="11">
    <source>
        <dbReference type="Google" id="ProtNLM"/>
    </source>
</evidence>
<keyword evidence="4" id="KW-0964">Secreted</keyword>
<evidence type="ECO:0000256" key="2">
    <source>
        <dbReference type="ARBA" id="ARBA00008834"/>
    </source>
</evidence>
<evidence type="ECO:0000256" key="4">
    <source>
        <dbReference type="ARBA" id="ARBA00022525"/>
    </source>
</evidence>
<dbReference type="InterPro" id="IPR012334">
    <property type="entry name" value="Pectin_lyas_fold"/>
</dbReference>
<dbReference type="InterPro" id="IPR000743">
    <property type="entry name" value="Glyco_hydro_28"/>
</dbReference>
<dbReference type="STRING" id="72664.V4JPH5"/>
<evidence type="ECO:0000256" key="3">
    <source>
        <dbReference type="ARBA" id="ARBA00022512"/>
    </source>
</evidence>
<gene>
    <name evidence="9" type="ORF">EUTSA_v10019484mg</name>
</gene>
<evidence type="ECO:0000256" key="7">
    <source>
        <dbReference type="ARBA" id="ARBA00023316"/>
    </source>
</evidence>
<evidence type="ECO:0000256" key="6">
    <source>
        <dbReference type="ARBA" id="ARBA00023295"/>
    </source>
</evidence>
<dbReference type="InterPro" id="IPR011050">
    <property type="entry name" value="Pectin_lyase_fold/virulence"/>
</dbReference>
<protein>
    <recommendedName>
        <fullName evidence="11">Polygalacturonase</fullName>
    </recommendedName>
</protein>
<dbReference type="OrthoDB" id="187139at2759"/>
<dbReference type="Proteomes" id="UP000030689">
    <property type="component" value="Unassembled WGS sequence"/>
</dbReference>
<dbReference type="GO" id="GO:0071555">
    <property type="term" value="P:cell wall organization"/>
    <property type="evidence" value="ECO:0007669"/>
    <property type="project" value="UniProtKB-KW"/>
</dbReference>
<evidence type="ECO:0000256" key="8">
    <source>
        <dbReference type="RuleBase" id="RU361169"/>
    </source>
</evidence>
<organism evidence="9 10">
    <name type="scientific">Eutrema salsugineum</name>
    <name type="common">Saltwater cress</name>
    <name type="synonym">Sisymbrium salsugineum</name>
    <dbReference type="NCBI Taxonomy" id="72664"/>
    <lineage>
        <taxon>Eukaryota</taxon>
        <taxon>Viridiplantae</taxon>
        <taxon>Streptophyta</taxon>
        <taxon>Embryophyta</taxon>
        <taxon>Tracheophyta</taxon>
        <taxon>Spermatophyta</taxon>
        <taxon>Magnoliopsida</taxon>
        <taxon>eudicotyledons</taxon>
        <taxon>Gunneridae</taxon>
        <taxon>Pentapetalae</taxon>
        <taxon>rosids</taxon>
        <taxon>malvids</taxon>
        <taxon>Brassicales</taxon>
        <taxon>Brassicaceae</taxon>
        <taxon>Eutremeae</taxon>
        <taxon>Eutrema</taxon>
    </lineage>
</organism>
<sequence length="336" mass="35980">MARVYVPAGKVFLLNSLHFTGPCTLKPLLFTVDGEVIAQSDPKKWQKGENGVIPWLIFDQVEGLVISGRGLLDGQGKGWWDIHCRDHPGPMMTFSNCGSVTLTSLRFRNSAQAHVLVMGSQNVNINDIKIASPEASPNTDGVHITSSSAVSITHSDIATGDDCVSIGDQVNNVNVTFVNCGPGHGVSIGSLGRGGTNVAVEDIRVWHVNFTGTTNGARIKTWPGGTGYVRGIEFFDIRFSAVQNPIIIDQFYGCVSKCAETRKAVHIEKVRYMKMSGTSATKVAMKLECSGESVPCSNVFMRDIDLSPAIGIDSLSSLCSFVLGSAQGIVRPSSCL</sequence>
<dbReference type="EMBL" id="KI517953">
    <property type="protein sequence ID" value="ESQ27045.1"/>
    <property type="molecule type" value="Genomic_DNA"/>
</dbReference>
<keyword evidence="6 8" id="KW-0326">Glycosidase</keyword>
<keyword evidence="10" id="KW-1185">Reference proteome</keyword>
<accession>V4JPH5</accession>
<evidence type="ECO:0000313" key="9">
    <source>
        <dbReference type="EMBL" id="ESQ27045.1"/>
    </source>
</evidence>
<dbReference type="GO" id="GO:0005975">
    <property type="term" value="P:carbohydrate metabolic process"/>
    <property type="evidence" value="ECO:0007669"/>
    <property type="project" value="InterPro"/>
</dbReference>
<dbReference type="FunFam" id="2.160.20.10:FF:000110">
    <property type="entry name" value="Pectin lyase-like superfamily protein"/>
    <property type="match status" value="1"/>
</dbReference>
<keyword evidence="3" id="KW-0134">Cell wall</keyword>
<dbReference type="AlphaFoldDB" id="V4JPH5"/>
<dbReference type="PANTHER" id="PTHR31375">
    <property type="match status" value="1"/>
</dbReference>
<dbReference type="eggNOG" id="ENOG502QS0U">
    <property type="taxonomic scope" value="Eukaryota"/>
</dbReference>
<reference evidence="9 10" key="1">
    <citation type="journal article" date="2013" name="Front. Plant Sci.">
        <title>The Reference Genome of the Halophytic Plant Eutrema salsugineum.</title>
        <authorList>
            <person name="Yang R."/>
            <person name="Jarvis D.E."/>
            <person name="Chen H."/>
            <person name="Beilstein M.A."/>
            <person name="Grimwood J."/>
            <person name="Jenkins J."/>
            <person name="Shu S."/>
            <person name="Prochnik S."/>
            <person name="Xin M."/>
            <person name="Ma C."/>
            <person name="Schmutz J."/>
            <person name="Wing R.A."/>
            <person name="Mitchell-Olds T."/>
            <person name="Schumaker K.S."/>
            <person name="Wang X."/>
        </authorList>
    </citation>
    <scope>NUCLEOTIDE SEQUENCE [LARGE SCALE GENOMIC DNA]</scope>
</reference>
<evidence type="ECO:0000313" key="10">
    <source>
        <dbReference type="Proteomes" id="UP000030689"/>
    </source>
</evidence>
<keyword evidence="7" id="KW-0961">Cell wall biogenesis/degradation</keyword>
<name>V4JPH5_EUTSA</name>
<dbReference type="GO" id="GO:0004650">
    <property type="term" value="F:polygalacturonase activity"/>
    <property type="evidence" value="ECO:0007669"/>
    <property type="project" value="InterPro"/>
</dbReference>
<evidence type="ECO:0000256" key="5">
    <source>
        <dbReference type="ARBA" id="ARBA00022801"/>
    </source>
</evidence>
<dbReference type="Gramene" id="ESQ27045">
    <property type="protein sequence ID" value="ESQ27045"/>
    <property type="gene ID" value="EUTSA_v10019484mg"/>
</dbReference>
<dbReference type="OMA" id="HIEATSH"/>
<proteinExistence type="inferred from homology"/>
<comment type="subcellular location">
    <subcellularLocation>
        <location evidence="1">Secreted</location>
        <location evidence="1">Cell wall</location>
    </subcellularLocation>
</comment>
<comment type="similarity">
    <text evidence="2 8">Belongs to the glycosyl hydrolase 28 family.</text>
</comment>
<evidence type="ECO:0000256" key="1">
    <source>
        <dbReference type="ARBA" id="ARBA00004191"/>
    </source>
</evidence>
<dbReference type="Gene3D" id="2.160.20.10">
    <property type="entry name" value="Single-stranded right-handed beta-helix, Pectin lyase-like"/>
    <property type="match status" value="1"/>
</dbReference>
<keyword evidence="5 8" id="KW-0378">Hydrolase</keyword>
<dbReference type="SUPFAM" id="SSF51126">
    <property type="entry name" value="Pectin lyase-like"/>
    <property type="match status" value="1"/>
</dbReference>